<comment type="caution">
    <text evidence="1">The sequence shown here is derived from an EMBL/GenBank/DDBJ whole genome shotgun (WGS) entry which is preliminary data.</text>
</comment>
<accession>A0A4C1V5R3</accession>
<evidence type="ECO:0000313" key="1">
    <source>
        <dbReference type="EMBL" id="GBP33354.1"/>
    </source>
</evidence>
<organism evidence="1 2">
    <name type="scientific">Eumeta variegata</name>
    <name type="common">Bagworm moth</name>
    <name type="synonym">Eumeta japonica</name>
    <dbReference type="NCBI Taxonomy" id="151549"/>
    <lineage>
        <taxon>Eukaryota</taxon>
        <taxon>Metazoa</taxon>
        <taxon>Ecdysozoa</taxon>
        <taxon>Arthropoda</taxon>
        <taxon>Hexapoda</taxon>
        <taxon>Insecta</taxon>
        <taxon>Pterygota</taxon>
        <taxon>Neoptera</taxon>
        <taxon>Endopterygota</taxon>
        <taxon>Lepidoptera</taxon>
        <taxon>Glossata</taxon>
        <taxon>Ditrysia</taxon>
        <taxon>Tineoidea</taxon>
        <taxon>Psychidae</taxon>
        <taxon>Oiketicinae</taxon>
        <taxon>Eumeta</taxon>
    </lineage>
</organism>
<sequence length="261" mass="29857">MGEINHYECLEIGELCQEEGIAYVKLLGINNFSREEGIAYVELLGINNFSREEGIAYVELLGINNFSREEGIAYVELLGINNFSREERIVYVELLGINNFSREEGIAYVELLGINNFSREEGIAYVELLGKQITDGAAYHLNSGPLTASVVEVRRDKIRLARNVNSSYLTHLRQFSPTFDGKFRGKPHRGKFVCFTIAIRRNPPDKRPENFTIKDLDLKSSTLDQWGSGLNINQCHRCGDETQDRWLNMLSEARNEWFHLT</sequence>
<keyword evidence="2" id="KW-1185">Reference proteome</keyword>
<gene>
    <name evidence="1" type="ORF">EVAR_30944_1</name>
</gene>
<evidence type="ECO:0000313" key="2">
    <source>
        <dbReference type="Proteomes" id="UP000299102"/>
    </source>
</evidence>
<proteinExistence type="predicted"/>
<dbReference type="Proteomes" id="UP000299102">
    <property type="component" value="Unassembled WGS sequence"/>
</dbReference>
<dbReference type="EMBL" id="BGZK01000272">
    <property type="protein sequence ID" value="GBP33354.1"/>
    <property type="molecule type" value="Genomic_DNA"/>
</dbReference>
<protein>
    <submittedName>
        <fullName evidence="1">Uncharacterized protein</fullName>
    </submittedName>
</protein>
<reference evidence="1 2" key="1">
    <citation type="journal article" date="2019" name="Commun. Biol.">
        <title>The bagworm genome reveals a unique fibroin gene that provides high tensile strength.</title>
        <authorList>
            <person name="Kono N."/>
            <person name="Nakamura H."/>
            <person name="Ohtoshi R."/>
            <person name="Tomita M."/>
            <person name="Numata K."/>
            <person name="Arakawa K."/>
        </authorList>
    </citation>
    <scope>NUCLEOTIDE SEQUENCE [LARGE SCALE GENOMIC DNA]</scope>
</reference>
<dbReference type="STRING" id="151549.A0A4C1V5R3"/>
<name>A0A4C1V5R3_EUMVA</name>
<dbReference type="AlphaFoldDB" id="A0A4C1V5R3"/>